<evidence type="ECO:0000313" key="19">
    <source>
        <dbReference type="EMBL" id="EIM29523.1"/>
    </source>
</evidence>
<evidence type="ECO:0000256" key="11">
    <source>
        <dbReference type="ARBA" id="ARBA00022741"/>
    </source>
</evidence>
<keyword evidence="4" id="KW-0600">Photoreceptor protein</keyword>
<name>I4YZY1_9HYPH</name>
<dbReference type="SUPFAM" id="SSF55785">
    <property type="entry name" value="PYP-like sensor domain (PAS domain)"/>
    <property type="match status" value="2"/>
</dbReference>
<dbReference type="InterPro" id="IPR003018">
    <property type="entry name" value="GAF"/>
</dbReference>
<protein>
    <recommendedName>
        <fullName evidence="3">Blue-light-activated histidine kinase</fullName>
        <ecNumber evidence="2">2.7.13.3</ecNumber>
    </recommendedName>
</protein>
<evidence type="ECO:0000256" key="12">
    <source>
        <dbReference type="ARBA" id="ARBA00022777"/>
    </source>
</evidence>
<evidence type="ECO:0000313" key="20">
    <source>
        <dbReference type="Proteomes" id="UP000003947"/>
    </source>
</evidence>
<evidence type="ECO:0000256" key="14">
    <source>
        <dbReference type="ARBA" id="ARBA00022991"/>
    </source>
</evidence>
<evidence type="ECO:0000256" key="16">
    <source>
        <dbReference type="ARBA" id="ARBA00023170"/>
    </source>
</evidence>
<dbReference type="InterPro" id="IPR035965">
    <property type="entry name" value="PAS-like_dom_sf"/>
</dbReference>
<evidence type="ECO:0000259" key="17">
    <source>
        <dbReference type="PROSITE" id="PS50112"/>
    </source>
</evidence>
<dbReference type="SMART" id="SM00911">
    <property type="entry name" value="HWE_HK"/>
    <property type="match status" value="1"/>
</dbReference>
<keyword evidence="6" id="KW-0716">Sensory transduction</keyword>
<dbReference type="GO" id="GO:0005524">
    <property type="term" value="F:ATP binding"/>
    <property type="evidence" value="ECO:0007669"/>
    <property type="project" value="UniProtKB-KW"/>
</dbReference>
<dbReference type="HOGENOM" id="CLU_000445_114_57_5"/>
<keyword evidence="12" id="KW-0418">Kinase</keyword>
<evidence type="ECO:0000256" key="6">
    <source>
        <dbReference type="ARBA" id="ARBA00022606"/>
    </source>
</evidence>
<dbReference type="SMART" id="SM00086">
    <property type="entry name" value="PAC"/>
    <property type="match status" value="2"/>
</dbReference>
<dbReference type="SMART" id="SM00065">
    <property type="entry name" value="GAF"/>
    <property type="match status" value="1"/>
</dbReference>
<dbReference type="InterPro" id="IPR001610">
    <property type="entry name" value="PAC"/>
</dbReference>
<dbReference type="Gene3D" id="3.30.565.10">
    <property type="entry name" value="Histidine kinase-like ATPase, C-terminal domain"/>
    <property type="match status" value="1"/>
</dbReference>
<dbReference type="PATRIC" id="fig|864069.3.peg.2193"/>
<sequence>MREPGTWGPDFLANGGAMGDRIRHHDWSSTSVGPIETWPHSLRTAVSIMLHSKFPTYLIWGRELVSFYNDAYTPVLGSKPDALGRPFRAVWAEAWETVGPIAEKALLGQASYFEDLPITIERNGYPEQTWWTFSYSPIHDETGRVGGILCIVHDTTAKVLSERRLEFLVGLSDRLRGLNEPVEVIAAAQEMLGRHLKASRVGYGEVEATARFFTTERNWTDGSVAHRTGTHDLAAFGPEIHGALKRGETLAVHDAASDPRVNSSEQLGAFVFLELAAVVTVSLIKRGHMVAALYVHDRRPRHWSPGEIKLIEDVAERTWDAVERLRSEAALRKSEERLQLALDAASVVGTWDWDIQSDLVYADERFSSLYGVDPEAAAAGAPIANFVSGIHPDDHSRIEEEIRRSVEKGGTLAAEYRTIDKRGQIHWVFAQGRCYHAGGQPVRFPGISVDITERKKAEEHRELLINELNHRVKNTLATVQSIAFQTLRNADNPEAARAAMEARLLALSRAHDVLTRENWEGASLIEIVRGAMAPYRHERENRLHLEGPNVRLTPRMALAIAMALQELATNAVKYGALSNVGGEVQISWLVKRKSEKRLHLTWSESGGPPVQPPPRRGFGTRLIERSLAQDLNGDVQIAFAPSGVICTVDAPIAQI</sequence>
<evidence type="ECO:0000256" key="13">
    <source>
        <dbReference type="ARBA" id="ARBA00022840"/>
    </source>
</evidence>
<dbReference type="Pfam" id="PF07536">
    <property type="entry name" value="HWE_HK"/>
    <property type="match status" value="1"/>
</dbReference>
<gene>
    <name evidence="19" type="ORF">MicloDRAFT_00020040</name>
</gene>
<dbReference type="InterPro" id="IPR011102">
    <property type="entry name" value="Sig_transdc_His_kinase_HWE"/>
</dbReference>
<keyword evidence="11" id="KW-0547">Nucleotide-binding</keyword>
<reference evidence="19 20" key="1">
    <citation type="submission" date="2012-02" db="EMBL/GenBank/DDBJ databases">
        <title>Improved High-Quality Draft sequence of Microvirga sp. WSM3557.</title>
        <authorList>
            <consortium name="US DOE Joint Genome Institute"/>
            <person name="Lucas S."/>
            <person name="Han J."/>
            <person name="Lapidus A."/>
            <person name="Cheng J.-F."/>
            <person name="Goodwin L."/>
            <person name="Pitluck S."/>
            <person name="Peters L."/>
            <person name="Zhang X."/>
            <person name="Detter J.C."/>
            <person name="Han C."/>
            <person name="Tapia R."/>
            <person name="Land M."/>
            <person name="Hauser L."/>
            <person name="Kyrpides N."/>
            <person name="Ivanova N."/>
            <person name="Pagani I."/>
            <person name="Brau L."/>
            <person name="Yates R."/>
            <person name="O'Hara G."/>
            <person name="Rui T."/>
            <person name="Howieson J."/>
            <person name="Reeve W."/>
            <person name="Woyke T."/>
        </authorList>
    </citation>
    <scope>NUCLEOTIDE SEQUENCE [LARGE SCALE GENOMIC DNA]</scope>
    <source>
        <strain evidence="19 20">WSM3557</strain>
    </source>
</reference>
<evidence type="ECO:0000256" key="2">
    <source>
        <dbReference type="ARBA" id="ARBA00012438"/>
    </source>
</evidence>
<keyword evidence="14" id="KW-0157">Chromophore</keyword>
<dbReference type="PROSITE" id="PS50113">
    <property type="entry name" value="PAC"/>
    <property type="match status" value="1"/>
</dbReference>
<dbReference type="NCBIfam" id="TIGR00229">
    <property type="entry name" value="sensory_box"/>
    <property type="match status" value="1"/>
</dbReference>
<proteinExistence type="predicted"/>
<dbReference type="Pfam" id="PF08448">
    <property type="entry name" value="PAS_4"/>
    <property type="match status" value="1"/>
</dbReference>
<evidence type="ECO:0000256" key="1">
    <source>
        <dbReference type="ARBA" id="ARBA00000085"/>
    </source>
</evidence>
<evidence type="ECO:0000256" key="4">
    <source>
        <dbReference type="ARBA" id="ARBA00022543"/>
    </source>
</evidence>
<feature type="domain" description="PAC" evidence="18">
    <location>
        <begin position="412"/>
        <end position="463"/>
    </location>
</feature>
<dbReference type="PROSITE" id="PS50112">
    <property type="entry name" value="PAS"/>
    <property type="match status" value="1"/>
</dbReference>
<keyword evidence="20" id="KW-1185">Reference proteome</keyword>
<dbReference type="GO" id="GO:0004673">
    <property type="term" value="F:protein histidine kinase activity"/>
    <property type="evidence" value="ECO:0007669"/>
    <property type="project" value="UniProtKB-EC"/>
</dbReference>
<dbReference type="InterPro" id="IPR029016">
    <property type="entry name" value="GAF-like_dom_sf"/>
</dbReference>
<dbReference type="Proteomes" id="UP000003947">
    <property type="component" value="Unassembled WGS sequence"/>
</dbReference>
<keyword evidence="7" id="KW-0285">Flavoprotein</keyword>
<organism evidence="19 20">
    <name type="scientific">Microvirga lotononidis</name>
    <dbReference type="NCBI Taxonomy" id="864069"/>
    <lineage>
        <taxon>Bacteria</taxon>
        <taxon>Pseudomonadati</taxon>
        <taxon>Pseudomonadota</taxon>
        <taxon>Alphaproteobacteria</taxon>
        <taxon>Hyphomicrobiales</taxon>
        <taxon>Methylobacteriaceae</taxon>
        <taxon>Microvirga</taxon>
    </lineage>
</organism>
<evidence type="ECO:0000256" key="5">
    <source>
        <dbReference type="ARBA" id="ARBA00022553"/>
    </source>
</evidence>
<dbReference type="SUPFAM" id="SSF55781">
    <property type="entry name" value="GAF domain-like"/>
    <property type="match status" value="1"/>
</dbReference>
<evidence type="ECO:0000256" key="7">
    <source>
        <dbReference type="ARBA" id="ARBA00022630"/>
    </source>
</evidence>
<dbReference type="GO" id="GO:0009881">
    <property type="term" value="F:photoreceptor activity"/>
    <property type="evidence" value="ECO:0007669"/>
    <property type="project" value="UniProtKB-KW"/>
</dbReference>
<dbReference type="PANTHER" id="PTHR41523:SF7">
    <property type="entry name" value="HISTIDINE KINASE"/>
    <property type="match status" value="1"/>
</dbReference>
<dbReference type="PANTHER" id="PTHR41523">
    <property type="entry name" value="TWO-COMPONENT SYSTEM SENSOR PROTEIN"/>
    <property type="match status" value="1"/>
</dbReference>
<keyword evidence="16" id="KW-0675">Receptor</keyword>
<dbReference type="Gene3D" id="3.30.450.20">
    <property type="entry name" value="PAS domain"/>
    <property type="match status" value="2"/>
</dbReference>
<dbReference type="eggNOG" id="COG2203">
    <property type="taxonomic scope" value="Bacteria"/>
</dbReference>
<dbReference type="EMBL" id="JH660641">
    <property type="protein sequence ID" value="EIM29523.1"/>
    <property type="molecule type" value="Genomic_DNA"/>
</dbReference>
<keyword evidence="13" id="KW-0067">ATP-binding</keyword>
<dbReference type="Gene3D" id="3.30.450.40">
    <property type="match status" value="1"/>
</dbReference>
<dbReference type="EC" id="2.7.13.3" evidence="2"/>
<evidence type="ECO:0000256" key="15">
    <source>
        <dbReference type="ARBA" id="ARBA00023026"/>
    </source>
</evidence>
<dbReference type="STRING" id="864069.MicloDRAFT_00020040"/>
<keyword evidence="9" id="KW-0808">Transferase</keyword>
<evidence type="ECO:0000256" key="10">
    <source>
        <dbReference type="ARBA" id="ARBA00022737"/>
    </source>
</evidence>
<dbReference type="SUPFAM" id="SSF55874">
    <property type="entry name" value="ATPase domain of HSP90 chaperone/DNA topoisomerase II/histidine kinase"/>
    <property type="match status" value="1"/>
</dbReference>
<dbReference type="eggNOG" id="COG2202">
    <property type="taxonomic scope" value="Bacteria"/>
</dbReference>
<dbReference type="InterPro" id="IPR013655">
    <property type="entry name" value="PAS_fold_3"/>
</dbReference>
<dbReference type="InterPro" id="IPR000014">
    <property type="entry name" value="PAS"/>
</dbReference>
<dbReference type="CDD" id="cd00130">
    <property type="entry name" value="PAS"/>
    <property type="match status" value="1"/>
</dbReference>
<dbReference type="Pfam" id="PF08447">
    <property type="entry name" value="PAS_3"/>
    <property type="match status" value="1"/>
</dbReference>
<dbReference type="AlphaFoldDB" id="I4YZY1"/>
<keyword evidence="8" id="KW-0288">FMN</keyword>
<evidence type="ECO:0000259" key="18">
    <source>
        <dbReference type="PROSITE" id="PS50113"/>
    </source>
</evidence>
<dbReference type="SMART" id="SM00091">
    <property type="entry name" value="PAS"/>
    <property type="match status" value="1"/>
</dbReference>
<accession>I4YZY1</accession>
<dbReference type="InterPro" id="IPR036890">
    <property type="entry name" value="HATPase_C_sf"/>
</dbReference>
<evidence type="ECO:0000256" key="9">
    <source>
        <dbReference type="ARBA" id="ARBA00022679"/>
    </source>
</evidence>
<comment type="catalytic activity">
    <reaction evidence="1">
        <text>ATP + protein L-histidine = ADP + protein N-phospho-L-histidine.</text>
        <dbReference type="EC" id="2.7.13.3"/>
    </reaction>
</comment>
<evidence type="ECO:0000256" key="8">
    <source>
        <dbReference type="ARBA" id="ARBA00022643"/>
    </source>
</evidence>
<dbReference type="eggNOG" id="COG3920">
    <property type="taxonomic scope" value="Bacteria"/>
</dbReference>
<dbReference type="InterPro" id="IPR000700">
    <property type="entry name" value="PAS-assoc_C"/>
</dbReference>
<dbReference type="Pfam" id="PF01590">
    <property type="entry name" value="GAF"/>
    <property type="match status" value="1"/>
</dbReference>
<evidence type="ECO:0000256" key="3">
    <source>
        <dbReference type="ARBA" id="ARBA00021740"/>
    </source>
</evidence>
<feature type="domain" description="PAS" evidence="17">
    <location>
        <begin position="334"/>
        <end position="409"/>
    </location>
</feature>
<keyword evidence="10" id="KW-0677">Repeat</keyword>
<keyword evidence="5" id="KW-0597">Phosphoprotein</keyword>
<dbReference type="InterPro" id="IPR013656">
    <property type="entry name" value="PAS_4"/>
</dbReference>
<keyword evidence="15" id="KW-0843">Virulence</keyword>